<dbReference type="Proteomes" id="UP001295740">
    <property type="component" value="Unassembled WGS sequence"/>
</dbReference>
<keyword evidence="2" id="KW-0521">NADP</keyword>
<keyword evidence="5" id="KW-1185">Reference proteome</keyword>
<gene>
    <name evidence="4" type="ORF">KHLLAP_LOCUS12683</name>
</gene>
<proteinExistence type="inferred from homology"/>
<comment type="caution">
    <text evidence="4">The sequence shown here is derived from an EMBL/GenBank/DDBJ whole genome shotgun (WGS) entry which is preliminary data.</text>
</comment>
<protein>
    <submittedName>
        <fullName evidence="4">Uu.00g052300.m01.CDS01</fullName>
    </submittedName>
</protein>
<dbReference type="GO" id="GO:0005737">
    <property type="term" value="C:cytoplasm"/>
    <property type="evidence" value="ECO:0007669"/>
    <property type="project" value="TreeGrafter"/>
</dbReference>
<organism evidence="4 5">
    <name type="scientific">Anthostomella pinea</name>
    <dbReference type="NCBI Taxonomy" id="933095"/>
    <lineage>
        <taxon>Eukaryota</taxon>
        <taxon>Fungi</taxon>
        <taxon>Dikarya</taxon>
        <taxon>Ascomycota</taxon>
        <taxon>Pezizomycotina</taxon>
        <taxon>Sordariomycetes</taxon>
        <taxon>Xylariomycetidae</taxon>
        <taxon>Xylariales</taxon>
        <taxon>Xylariaceae</taxon>
        <taxon>Anthostomella</taxon>
    </lineage>
</organism>
<sequence>MENQLVVVISGAGRGIGNALAQAYLSRPNCIVVGTVRDDSTPAVAELAASPKGSGSKLLLVKIESSVPADASAAIERVKAANIDHIDIVIANAGVSPPVVGLETVDPEEMASAYRVNVLGPLALYQACYGLLEKSANAKFVSVSSAAGSIGGMEGNGAHVAPAYCASKAALNWITLAAHCSHEWLTALALNPGLADTDMGNGTARYLGMEKAPYTKEFCAEKMIAIIDNASRQTTSGKFINAINGKELPW</sequence>
<evidence type="ECO:0000313" key="4">
    <source>
        <dbReference type="EMBL" id="CAJ2512215.1"/>
    </source>
</evidence>
<dbReference type="PANTHER" id="PTHR43544">
    <property type="entry name" value="SHORT-CHAIN DEHYDROGENASE/REDUCTASE"/>
    <property type="match status" value="1"/>
</dbReference>
<reference evidence="4" key="1">
    <citation type="submission" date="2023-10" db="EMBL/GenBank/DDBJ databases">
        <authorList>
            <person name="Hackl T."/>
        </authorList>
    </citation>
    <scope>NUCLEOTIDE SEQUENCE</scope>
</reference>
<dbReference type="Gene3D" id="3.40.50.720">
    <property type="entry name" value="NAD(P)-binding Rossmann-like Domain"/>
    <property type="match status" value="1"/>
</dbReference>
<evidence type="ECO:0000256" key="3">
    <source>
        <dbReference type="ARBA" id="ARBA00023002"/>
    </source>
</evidence>
<dbReference type="GO" id="GO:0016491">
    <property type="term" value="F:oxidoreductase activity"/>
    <property type="evidence" value="ECO:0007669"/>
    <property type="project" value="UniProtKB-KW"/>
</dbReference>
<keyword evidence="3" id="KW-0560">Oxidoreductase</keyword>
<dbReference type="InterPro" id="IPR051468">
    <property type="entry name" value="Fungal_SecMetab_SDRs"/>
</dbReference>
<dbReference type="InterPro" id="IPR036291">
    <property type="entry name" value="NAD(P)-bd_dom_sf"/>
</dbReference>
<dbReference type="EMBL" id="CAUWAG010000019">
    <property type="protein sequence ID" value="CAJ2512215.1"/>
    <property type="molecule type" value="Genomic_DNA"/>
</dbReference>
<dbReference type="Pfam" id="PF00106">
    <property type="entry name" value="adh_short"/>
    <property type="match status" value="1"/>
</dbReference>
<dbReference type="SUPFAM" id="SSF51735">
    <property type="entry name" value="NAD(P)-binding Rossmann-fold domains"/>
    <property type="match status" value="1"/>
</dbReference>
<comment type="similarity">
    <text evidence="1">Belongs to the short-chain dehydrogenases/reductases (SDR) family.</text>
</comment>
<evidence type="ECO:0000313" key="5">
    <source>
        <dbReference type="Proteomes" id="UP001295740"/>
    </source>
</evidence>
<dbReference type="PRINTS" id="PR00081">
    <property type="entry name" value="GDHRDH"/>
</dbReference>
<name>A0AAI8YPG6_9PEZI</name>
<dbReference type="PANTHER" id="PTHR43544:SF7">
    <property type="entry name" value="NADB-LER2"/>
    <property type="match status" value="1"/>
</dbReference>
<accession>A0AAI8YPG6</accession>
<dbReference type="InterPro" id="IPR002347">
    <property type="entry name" value="SDR_fam"/>
</dbReference>
<evidence type="ECO:0000256" key="2">
    <source>
        <dbReference type="ARBA" id="ARBA00022857"/>
    </source>
</evidence>
<evidence type="ECO:0000256" key="1">
    <source>
        <dbReference type="ARBA" id="ARBA00006484"/>
    </source>
</evidence>
<dbReference type="AlphaFoldDB" id="A0AAI8YPG6"/>
<dbReference type="CDD" id="cd05325">
    <property type="entry name" value="carb_red_sniffer_like_SDR_c"/>
    <property type="match status" value="1"/>
</dbReference>